<dbReference type="Pfam" id="PF04519">
    <property type="entry name" value="Bactofilin"/>
    <property type="match status" value="1"/>
</dbReference>
<name>A0ABV0EEC2_9BURK</name>
<protein>
    <submittedName>
        <fullName evidence="2">Polymer-forming cytoskeletal protein</fullName>
    </submittedName>
</protein>
<evidence type="ECO:0000313" key="2">
    <source>
        <dbReference type="EMBL" id="MEO1766934.1"/>
    </source>
</evidence>
<dbReference type="PANTHER" id="PTHR35024:SF4">
    <property type="entry name" value="POLYMER-FORMING CYTOSKELETAL PROTEIN"/>
    <property type="match status" value="1"/>
</dbReference>
<reference evidence="2 3" key="1">
    <citation type="submission" date="2024-02" db="EMBL/GenBank/DDBJ databases">
        <title>New thermophilic sulfur-oxidizing bacteria from a hot springs of the Uzon caldera (Kamchatka, Russia).</title>
        <authorList>
            <person name="Dukat A.M."/>
            <person name="Elcheninov A.G."/>
            <person name="Frolov E.N."/>
        </authorList>
    </citation>
    <scope>NUCLEOTIDE SEQUENCE [LARGE SCALE GENOMIC DNA]</scope>
    <source>
        <strain evidence="2 3">AK1</strain>
    </source>
</reference>
<comment type="similarity">
    <text evidence="1">Belongs to the bactofilin family.</text>
</comment>
<accession>A0ABV0EEC2</accession>
<organism evidence="2 3">
    <name type="scientific">Thiobacter aerophilum</name>
    <dbReference type="NCBI Taxonomy" id="3121275"/>
    <lineage>
        <taxon>Bacteria</taxon>
        <taxon>Pseudomonadati</taxon>
        <taxon>Pseudomonadota</taxon>
        <taxon>Betaproteobacteria</taxon>
        <taxon>Burkholderiales</taxon>
        <taxon>Thiobacteraceae</taxon>
        <taxon>Thiobacter</taxon>
    </lineage>
</organism>
<dbReference type="RefSeq" id="WP_347308044.1">
    <property type="nucleotide sequence ID" value="NZ_JBAJEX010000004.1"/>
</dbReference>
<comment type="caution">
    <text evidence="2">The sequence shown here is derived from an EMBL/GenBank/DDBJ whole genome shotgun (WGS) entry which is preliminary data.</text>
</comment>
<evidence type="ECO:0000313" key="3">
    <source>
        <dbReference type="Proteomes" id="UP001482231"/>
    </source>
</evidence>
<keyword evidence="3" id="KW-1185">Reference proteome</keyword>
<dbReference type="InterPro" id="IPR007607">
    <property type="entry name" value="BacA/B"/>
</dbReference>
<gene>
    <name evidence="2" type="ORF">V6E02_06895</name>
</gene>
<evidence type="ECO:0000256" key="1">
    <source>
        <dbReference type="ARBA" id="ARBA00044755"/>
    </source>
</evidence>
<dbReference type="EMBL" id="JBAJEX010000004">
    <property type="protein sequence ID" value="MEO1766934.1"/>
    <property type="molecule type" value="Genomic_DNA"/>
</dbReference>
<proteinExistence type="inferred from homology"/>
<dbReference type="PANTHER" id="PTHR35024">
    <property type="entry name" value="HYPOTHETICAL CYTOSOLIC PROTEIN"/>
    <property type="match status" value="1"/>
</dbReference>
<dbReference type="Proteomes" id="UP001482231">
    <property type="component" value="Unassembled WGS sequence"/>
</dbReference>
<sequence>MFFGKKPSRPQNRIDTLIGAETRVQGDVSFSGGLRVDGAIFGNVSSRGEGPATLVLSENARIEGRIQVSHVVINGTVVGPVHASEYVELQPKARVSGDVFYKTLEMHLGAIVEGKLVHEESSPAQVGLGAQGAIDQSA</sequence>